<organism evidence="2 3">
    <name type="scientific">Angiostrongylus cantonensis</name>
    <name type="common">Rat lungworm</name>
    <dbReference type="NCBI Taxonomy" id="6313"/>
    <lineage>
        <taxon>Eukaryota</taxon>
        <taxon>Metazoa</taxon>
        <taxon>Ecdysozoa</taxon>
        <taxon>Nematoda</taxon>
        <taxon>Chromadorea</taxon>
        <taxon>Rhabditida</taxon>
        <taxon>Rhabditina</taxon>
        <taxon>Rhabditomorpha</taxon>
        <taxon>Strongyloidea</taxon>
        <taxon>Metastrongylidae</taxon>
        <taxon>Angiostrongylus</taxon>
    </lineage>
</organism>
<sequence>LWPWLLDGKRHCIDGSDEDRLYVKTLETSFRCFYNRTKKIVMPPPLNYTDRSLKSFNRVVLPSIRPPQYPTLFPPPLTAFTFPNMFLTPPPSLNLPPPAHLSKITGLPALPPPFPTLAVKQSVPVPYSPTKEAISLPNLLTAPDYPFDYPFLQQTTSPYLQNPLDFPDNIISIGQSLQPLHPITPTTDHSSVPSSSSVENRQGIPTKHDYGHIRGRMKSTTPSSSTGRLTHIRVVAGGNEANSLQGGKHVVDPFGENLEHKISDKGSGGAEKAELFSKFGRTSEGNEGHIGTQIQTTTQSTIDRTHKVPGEQLVPFPDFSGPINPKFRTTVRPAVDLTIGQQHSSMPQSPDRKTQLRTTRPSLGSKAVAIEDEDGDLLRTDTTTSVTSLEVKKTANSVESKNENTCLMEMINTSRNQYPYLECQCPVGEMLIDEHCEGRENDLAFYKLDIRSVCGENRLTSDEKKWIAIEKVWLSYNVY</sequence>
<dbReference type="WBParaSite" id="ACAC_0000625901-mRNA-1">
    <property type="protein sequence ID" value="ACAC_0000625901-mRNA-1"/>
    <property type="gene ID" value="ACAC_0000625901"/>
</dbReference>
<reference evidence="2" key="1">
    <citation type="submission" date="2012-09" db="EMBL/GenBank/DDBJ databases">
        <authorList>
            <person name="Martin A.A."/>
        </authorList>
    </citation>
    <scope>NUCLEOTIDE SEQUENCE</scope>
</reference>
<dbReference type="STRING" id="6313.A0A0K0D864"/>
<accession>A0A0K0D864</accession>
<dbReference type="Proteomes" id="UP000035642">
    <property type="component" value="Unassembled WGS sequence"/>
</dbReference>
<feature type="region of interest" description="Disordered" evidence="1">
    <location>
        <begin position="182"/>
        <end position="226"/>
    </location>
</feature>
<evidence type="ECO:0000313" key="3">
    <source>
        <dbReference type="WBParaSite" id="ACAC_0000625901-mRNA-1"/>
    </source>
</evidence>
<reference evidence="3" key="2">
    <citation type="submission" date="2017-02" db="UniProtKB">
        <authorList>
            <consortium name="WormBaseParasite"/>
        </authorList>
    </citation>
    <scope>IDENTIFICATION</scope>
</reference>
<dbReference type="AlphaFoldDB" id="A0A0K0D864"/>
<evidence type="ECO:0000313" key="2">
    <source>
        <dbReference type="Proteomes" id="UP000035642"/>
    </source>
</evidence>
<feature type="region of interest" description="Disordered" evidence="1">
    <location>
        <begin position="341"/>
        <end position="364"/>
    </location>
</feature>
<protein>
    <submittedName>
        <fullName evidence="3">ZP domain-containing protein</fullName>
    </submittedName>
</protein>
<proteinExistence type="predicted"/>
<name>A0A0K0D864_ANGCA</name>
<evidence type="ECO:0000256" key="1">
    <source>
        <dbReference type="SAM" id="MobiDB-lite"/>
    </source>
</evidence>
<keyword evidence="2" id="KW-1185">Reference proteome</keyword>